<evidence type="ECO:0000256" key="9">
    <source>
        <dbReference type="ARBA" id="ARBA00023098"/>
    </source>
</evidence>
<comment type="similarity">
    <text evidence="2">In the central section; belongs to the 3-hydroxyacyl-CoA dehydrogenase family.</text>
</comment>
<evidence type="ECO:0000259" key="14">
    <source>
        <dbReference type="Pfam" id="PF00725"/>
    </source>
</evidence>
<keyword evidence="8" id="KW-0520">NAD</keyword>
<evidence type="ECO:0000256" key="10">
    <source>
        <dbReference type="ARBA" id="ARBA00023239"/>
    </source>
</evidence>
<dbReference type="Pfam" id="PF00378">
    <property type="entry name" value="ECH_1"/>
    <property type="match status" value="1"/>
</dbReference>
<dbReference type="InterPro" id="IPR006176">
    <property type="entry name" value="3-OHacyl-CoA_DH_NAD-bd"/>
</dbReference>
<evidence type="ECO:0000256" key="4">
    <source>
        <dbReference type="ARBA" id="ARBA00012076"/>
    </source>
</evidence>
<keyword evidence="6" id="KW-0442">Lipid degradation</keyword>
<evidence type="ECO:0000256" key="2">
    <source>
        <dbReference type="ARBA" id="ARBA00007005"/>
    </source>
</evidence>
<dbReference type="InterPro" id="IPR008927">
    <property type="entry name" value="6-PGluconate_DH-like_C_sf"/>
</dbReference>
<dbReference type="PROSITE" id="PS00067">
    <property type="entry name" value="3HCDH"/>
    <property type="match status" value="1"/>
</dbReference>
<dbReference type="Gene3D" id="3.40.50.720">
    <property type="entry name" value="NAD(P)-binding Rossmann-like Domain"/>
    <property type="match status" value="1"/>
</dbReference>
<evidence type="ECO:0000256" key="12">
    <source>
        <dbReference type="ARBA" id="ARBA00049556"/>
    </source>
</evidence>
<keyword evidence="17" id="KW-1185">Reference proteome</keyword>
<dbReference type="InterPro" id="IPR036291">
    <property type="entry name" value="NAD(P)-bd_dom_sf"/>
</dbReference>
<dbReference type="GO" id="GO:0016509">
    <property type="term" value="F:long-chain (3S)-3-hydroxyacyl-CoA dehydrogenase (NAD+) activity"/>
    <property type="evidence" value="ECO:0007669"/>
    <property type="project" value="TreeGrafter"/>
</dbReference>
<dbReference type="Pfam" id="PF00725">
    <property type="entry name" value="3HCDH"/>
    <property type="match status" value="2"/>
</dbReference>
<keyword evidence="11" id="KW-0511">Multifunctional enzyme</keyword>
<keyword evidence="7" id="KW-0560">Oxidoreductase</keyword>
<dbReference type="Pfam" id="PF02737">
    <property type="entry name" value="3HCDH_N"/>
    <property type="match status" value="1"/>
</dbReference>
<dbReference type="InterPro" id="IPR018376">
    <property type="entry name" value="Enoyl-CoA_hyd/isom_CS"/>
</dbReference>
<comment type="similarity">
    <text evidence="13">Belongs to the enoyl-CoA hydratase/isomerase family.</text>
</comment>
<dbReference type="InterPro" id="IPR001753">
    <property type="entry name" value="Enoyl-CoA_hydra/iso"/>
</dbReference>
<dbReference type="SUPFAM" id="SSF48179">
    <property type="entry name" value="6-phosphogluconate dehydrogenase C-terminal domain-like"/>
    <property type="match status" value="2"/>
</dbReference>
<dbReference type="InterPro" id="IPR006108">
    <property type="entry name" value="3HC_DH_C"/>
</dbReference>
<keyword evidence="9" id="KW-0443">Lipid metabolism</keyword>
<feature type="domain" description="3-hydroxyacyl-CoA dehydrogenase NAD binding" evidence="15">
    <location>
        <begin position="316"/>
        <end position="493"/>
    </location>
</feature>
<dbReference type="PANTHER" id="PTHR43612">
    <property type="entry name" value="TRIFUNCTIONAL ENZYME SUBUNIT ALPHA"/>
    <property type="match status" value="1"/>
</dbReference>
<proteinExistence type="inferred from homology"/>
<feature type="domain" description="3-hydroxyacyl-CoA dehydrogenase C-terminal" evidence="14">
    <location>
        <begin position="496"/>
        <end position="588"/>
    </location>
</feature>
<keyword evidence="10" id="KW-0456">Lyase</keyword>
<reference evidence="16 17" key="1">
    <citation type="submission" date="2014-12" db="EMBL/GenBank/DDBJ databases">
        <title>Genomes of Geoalkalibacter ferrihydriticus and Geoalkalibacter subterraneus, two haloalkaliphilic metal-reducing members of the Geobacteraceae.</title>
        <authorList>
            <person name="Badalamenti J.P."/>
            <person name="Torres C.I."/>
            <person name="Krajmalnik-Brown R."/>
            <person name="Bond D.R."/>
        </authorList>
    </citation>
    <scope>NUCLEOTIDE SEQUENCE [LARGE SCALE GENOMIC DNA]</scope>
    <source>
        <strain evidence="16 17">DSM 17813</strain>
    </source>
</reference>
<organism evidence="16 17">
    <name type="scientific">Geoalkalibacter ferrihydriticus DSM 17813</name>
    <dbReference type="NCBI Taxonomy" id="1121915"/>
    <lineage>
        <taxon>Bacteria</taxon>
        <taxon>Pseudomonadati</taxon>
        <taxon>Thermodesulfobacteriota</taxon>
        <taxon>Desulfuromonadia</taxon>
        <taxon>Desulfuromonadales</taxon>
        <taxon>Geoalkalibacteraceae</taxon>
        <taxon>Geoalkalibacter</taxon>
    </lineage>
</organism>
<accession>A0A0C2HWC3</accession>
<dbReference type="PANTHER" id="PTHR43612:SF3">
    <property type="entry name" value="TRIFUNCTIONAL ENZYME SUBUNIT ALPHA, MITOCHONDRIAL"/>
    <property type="match status" value="1"/>
</dbReference>
<dbReference type="PROSITE" id="PS00166">
    <property type="entry name" value="ENOYL_COA_HYDRATASE"/>
    <property type="match status" value="1"/>
</dbReference>
<sequence>MADFVSYTLSDGIARVALDSPDGKVNILNGDFLVQLGEIARQLAADTRVRAAFVVSTKNAGFIAGADIREIAAVQDAAEGERLAREGQQIFESWARLPFPVVAAIHGHCMGGGTEFALACHYRVVTENSSIALPEIKLGLFPGFGGTQRLPRLISLEKTLDLILTGRNVSGIEALNLGLADECAAPQDIEQAAEDLARRAVRDPREVLKKRRRKTAGLRIWLLEKNPIGRAVLFYQAKKKVRVRSGGHYPAPSKALEVIREGLRDTLEAGLKLEARELGHILLTPACKNLIHVFELNQRAKKAPGLDTETLDVARAAVIGGGVMGRGIAGLLAERGIPVVIRDLQEEIVRQALDAIRTRFEHQAEKKHQPPEVVAEKMARIWGTTLAEDLAGTDLVIEAVVEKMTVKQAVLEEIEPLLPETALFATNTSALSVSELQKSAQRPQNLGGLHFFNPAEKMPLVEVIRGEATSEQALATLFATALKLGKTPIVVADRPGFLVNRLLMAFLNEACLIVENGVDWLSLDVRATSFGLPMGPFRLIDEVGIDIGAEVGTTLSQAFTYVEKSSLLERAAEHKDLGRKSGRGFYRYQKGQEIGRNQALADHLDLRIDGRSARRADLRRMLLLMVNEAGRCLEEGVVATPEDVDTGMIFGTGFPPFLGGLCRWADSQGLPALVTELETLATEHGERFSPAGGLLGRERFYEKK</sequence>
<evidence type="ECO:0000256" key="5">
    <source>
        <dbReference type="ARBA" id="ARBA00022832"/>
    </source>
</evidence>
<dbReference type="InterPro" id="IPR029045">
    <property type="entry name" value="ClpP/crotonase-like_dom_sf"/>
</dbReference>
<dbReference type="SUPFAM" id="SSF52096">
    <property type="entry name" value="ClpP/crotonase"/>
    <property type="match status" value="1"/>
</dbReference>
<evidence type="ECO:0000259" key="15">
    <source>
        <dbReference type="Pfam" id="PF02737"/>
    </source>
</evidence>
<evidence type="ECO:0000256" key="7">
    <source>
        <dbReference type="ARBA" id="ARBA00023002"/>
    </source>
</evidence>
<protein>
    <recommendedName>
        <fullName evidence="4">enoyl-CoA hydratase</fullName>
        <ecNumber evidence="4">4.2.1.17</ecNumber>
    </recommendedName>
</protein>
<dbReference type="FunFam" id="3.90.226.10:FF:000011">
    <property type="entry name" value="Fatty acid oxidation complex subunit alpha"/>
    <property type="match status" value="1"/>
</dbReference>
<comment type="pathway">
    <text evidence="1">Lipid metabolism; fatty acid beta-oxidation.</text>
</comment>
<comment type="similarity">
    <text evidence="3">In the N-terminal section; belongs to the enoyl-CoA hydratase/isomerase family.</text>
</comment>
<keyword evidence="5" id="KW-0276">Fatty acid metabolism</keyword>
<evidence type="ECO:0000256" key="1">
    <source>
        <dbReference type="ARBA" id="ARBA00005005"/>
    </source>
</evidence>
<evidence type="ECO:0000313" key="16">
    <source>
        <dbReference type="EMBL" id="KIH77082.1"/>
    </source>
</evidence>
<dbReference type="CDD" id="cd06558">
    <property type="entry name" value="crotonase-like"/>
    <property type="match status" value="1"/>
</dbReference>
<dbReference type="InterPro" id="IPR050136">
    <property type="entry name" value="FA_oxidation_alpha_subunit"/>
</dbReference>
<evidence type="ECO:0000313" key="17">
    <source>
        <dbReference type="Proteomes" id="UP000035068"/>
    </source>
</evidence>
<dbReference type="GO" id="GO:0004300">
    <property type="term" value="F:enoyl-CoA hydratase activity"/>
    <property type="evidence" value="ECO:0007669"/>
    <property type="project" value="UniProtKB-EC"/>
</dbReference>
<dbReference type="EMBL" id="JWJD01000002">
    <property type="protein sequence ID" value="KIH77082.1"/>
    <property type="molecule type" value="Genomic_DNA"/>
</dbReference>
<dbReference type="SUPFAM" id="SSF51735">
    <property type="entry name" value="NAD(P)-binding Rossmann-fold domains"/>
    <property type="match status" value="1"/>
</dbReference>
<dbReference type="UniPathway" id="UPA00659"/>
<dbReference type="InterPro" id="IPR006180">
    <property type="entry name" value="3-OHacyl-CoA_DH_CS"/>
</dbReference>
<evidence type="ECO:0000256" key="8">
    <source>
        <dbReference type="ARBA" id="ARBA00023027"/>
    </source>
</evidence>
<name>A0A0C2HWC3_9BACT</name>
<dbReference type="Gene3D" id="1.10.1040.50">
    <property type="match status" value="1"/>
</dbReference>
<comment type="catalytic activity">
    <reaction evidence="12">
        <text>a (3S)-3-hydroxyacyl-CoA + NAD(+) = a 3-oxoacyl-CoA + NADH + H(+)</text>
        <dbReference type="Rhea" id="RHEA:22432"/>
        <dbReference type="ChEBI" id="CHEBI:15378"/>
        <dbReference type="ChEBI" id="CHEBI:57318"/>
        <dbReference type="ChEBI" id="CHEBI:57540"/>
        <dbReference type="ChEBI" id="CHEBI:57945"/>
        <dbReference type="ChEBI" id="CHEBI:90726"/>
        <dbReference type="EC" id="1.1.1.35"/>
    </reaction>
</comment>
<dbReference type="FunFam" id="3.40.50.720:FF:000009">
    <property type="entry name" value="Fatty oxidation complex, alpha subunit"/>
    <property type="match status" value="1"/>
</dbReference>
<dbReference type="RefSeq" id="WP_040098373.1">
    <property type="nucleotide sequence ID" value="NZ_JWJD01000002.1"/>
</dbReference>
<dbReference type="AlphaFoldDB" id="A0A0C2HWC3"/>
<dbReference type="GO" id="GO:0006635">
    <property type="term" value="P:fatty acid beta-oxidation"/>
    <property type="evidence" value="ECO:0007669"/>
    <property type="project" value="UniProtKB-UniPathway"/>
</dbReference>
<comment type="caution">
    <text evidence="16">The sequence shown here is derived from an EMBL/GenBank/DDBJ whole genome shotgun (WGS) entry which is preliminary data.</text>
</comment>
<dbReference type="EC" id="4.2.1.17" evidence="4"/>
<dbReference type="GO" id="GO:0070403">
    <property type="term" value="F:NAD+ binding"/>
    <property type="evidence" value="ECO:0007669"/>
    <property type="project" value="InterPro"/>
</dbReference>
<evidence type="ECO:0000256" key="13">
    <source>
        <dbReference type="RuleBase" id="RU003707"/>
    </source>
</evidence>
<dbReference type="Gene3D" id="3.90.226.10">
    <property type="entry name" value="2-enoyl-CoA Hydratase, Chain A, domain 1"/>
    <property type="match status" value="1"/>
</dbReference>
<feature type="domain" description="3-hydroxyacyl-CoA dehydrogenase C-terminal" evidence="14">
    <location>
        <begin position="619"/>
        <end position="687"/>
    </location>
</feature>
<evidence type="ECO:0000256" key="11">
    <source>
        <dbReference type="ARBA" id="ARBA00023268"/>
    </source>
</evidence>
<evidence type="ECO:0000256" key="3">
    <source>
        <dbReference type="ARBA" id="ARBA00008750"/>
    </source>
</evidence>
<gene>
    <name evidence="16" type="ORF">GFER_08615</name>
</gene>
<dbReference type="Proteomes" id="UP000035068">
    <property type="component" value="Unassembled WGS sequence"/>
</dbReference>
<evidence type="ECO:0000256" key="6">
    <source>
        <dbReference type="ARBA" id="ARBA00022963"/>
    </source>
</evidence>